<feature type="compositionally biased region" description="Basic and acidic residues" evidence="1">
    <location>
        <begin position="16"/>
        <end position="25"/>
    </location>
</feature>
<dbReference type="OrthoDB" id="10329421at2759"/>
<evidence type="ECO:0000256" key="1">
    <source>
        <dbReference type="SAM" id="MobiDB-lite"/>
    </source>
</evidence>
<comment type="caution">
    <text evidence="2">The sequence shown here is derived from an EMBL/GenBank/DDBJ whole genome shotgun (WGS) entry which is preliminary data.</text>
</comment>
<feature type="non-terminal residue" evidence="2">
    <location>
        <position position="112"/>
    </location>
</feature>
<reference evidence="2" key="1">
    <citation type="submission" date="2021-02" db="EMBL/GenBank/DDBJ databases">
        <authorList>
            <person name="Dougan E. K."/>
            <person name="Rhodes N."/>
            <person name="Thang M."/>
            <person name="Chan C."/>
        </authorList>
    </citation>
    <scope>NUCLEOTIDE SEQUENCE</scope>
</reference>
<evidence type="ECO:0000313" key="3">
    <source>
        <dbReference type="Proteomes" id="UP000649617"/>
    </source>
</evidence>
<protein>
    <submittedName>
        <fullName evidence="2">Uncharacterized protein</fullName>
    </submittedName>
</protein>
<proteinExistence type="predicted"/>
<dbReference type="Proteomes" id="UP000649617">
    <property type="component" value="Unassembled WGS sequence"/>
</dbReference>
<keyword evidence="3" id="KW-1185">Reference proteome</keyword>
<dbReference type="EMBL" id="CAJNIZ010044066">
    <property type="protein sequence ID" value="CAE7677060.1"/>
    <property type="molecule type" value="Genomic_DNA"/>
</dbReference>
<gene>
    <name evidence="2" type="ORF">SPIL2461_LOCUS18788</name>
</gene>
<name>A0A812WDL4_SYMPI</name>
<feature type="compositionally biased region" description="Polar residues" evidence="1">
    <location>
        <begin position="103"/>
        <end position="112"/>
    </location>
</feature>
<evidence type="ECO:0000313" key="2">
    <source>
        <dbReference type="EMBL" id="CAE7677060.1"/>
    </source>
</evidence>
<organism evidence="2 3">
    <name type="scientific">Symbiodinium pilosum</name>
    <name type="common">Dinoflagellate</name>
    <dbReference type="NCBI Taxonomy" id="2952"/>
    <lineage>
        <taxon>Eukaryota</taxon>
        <taxon>Sar</taxon>
        <taxon>Alveolata</taxon>
        <taxon>Dinophyceae</taxon>
        <taxon>Suessiales</taxon>
        <taxon>Symbiodiniaceae</taxon>
        <taxon>Symbiodinium</taxon>
    </lineage>
</organism>
<sequence>GPGPMDSTAHASKGAQDLREKEVAKNGKTVDGTIEDSQTSDAWQGEKAARDVDYTDTSSEEDDGISNALPIEEIPEEIEIEDDAGGYGSRSLNPDAFRPTSRAGASSSTDKE</sequence>
<accession>A0A812WDL4</accession>
<feature type="region of interest" description="Disordered" evidence="1">
    <location>
        <begin position="1"/>
        <end position="112"/>
    </location>
</feature>
<dbReference type="AlphaFoldDB" id="A0A812WDL4"/>
<feature type="compositionally biased region" description="Acidic residues" evidence="1">
    <location>
        <begin position="73"/>
        <end position="84"/>
    </location>
</feature>